<dbReference type="SUPFAM" id="SSF52540">
    <property type="entry name" value="P-loop containing nucleoside triphosphate hydrolases"/>
    <property type="match status" value="1"/>
</dbReference>
<name>A0AAD7L3M8_QUISA</name>
<reference evidence="10" key="1">
    <citation type="journal article" date="2023" name="Science">
        <title>Elucidation of the pathway for biosynthesis of saponin adjuvants from the soapbark tree.</title>
        <authorList>
            <person name="Reed J."/>
            <person name="Orme A."/>
            <person name="El-Demerdash A."/>
            <person name="Owen C."/>
            <person name="Martin L.B.B."/>
            <person name="Misra R.C."/>
            <person name="Kikuchi S."/>
            <person name="Rejzek M."/>
            <person name="Martin A.C."/>
            <person name="Harkess A."/>
            <person name="Leebens-Mack J."/>
            <person name="Louveau T."/>
            <person name="Stephenson M.J."/>
            <person name="Osbourn A."/>
        </authorList>
    </citation>
    <scope>NUCLEOTIDE SEQUENCE</scope>
    <source>
        <strain evidence="10">S10</strain>
    </source>
</reference>
<dbReference type="Pfam" id="PF23559">
    <property type="entry name" value="WHD_DRP"/>
    <property type="match status" value="1"/>
</dbReference>
<dbReference type="GO" id="GO:0043531">
    <property type="term" value="F:ADP binding"/>
    <property type="evidence" value="ECO:0007669"/>
    <property type="project" value="InterPro"/>
</dbReference>
<dbReference type="Gene3D" id="1.10.10.10">
    <property type="entry name" value="Winged helix-like DNA-binding domain superfamily/Winged helix DNA-binding domain"/>
    <property type="match status" value="1"/>
</dbReference>
<protein>
    <submittedName>
        <fullName evidence="10">Disease resistance protein</fullName>
    </submittedName>
</protein>
<dbReference type="InterPro" id="IPR036388">
    <property type="entry name" value="WH-like_DNA-bd_sf"/>
</dbReference>
<feature type="domain" description="Disease resistance N-terminal" evidence="7">
    <location>
        <begin position="5"/>
        <end position="91"/>
    </location>
</feature>
<dbReference type="Proteomes" id="UP001163823">
    <property type="component" value="Chromosome 11"/>
</dbReference>
<dbReference type="KEGG" id="qsa:O6P43_027088"/>
<dbReference type="PANTHER" id="PTHR36766:SF45">
    <property type="entry name" value="NB-ARC DOMAIN-CONTAINING PROTEIN"/>
    <property type="match status" value="1"/>
</dbReference>
<dbReference type="InterPro" id="IPR056789">
    <property type="entry name" value="LRR_R13L1-DRL21"/>
</dbReference>
<keyword evidence="3" id="KW-0547">Nucleotide-binding</keyword>
<dbReference type="InterPro" id="IPR042197">
    <property type="entry name" value="Apaf_helical"/>
</dbReference>
<dbReference type="InterPro" id="IPR027417">
    <property type="entry name" value="P-loop_NTPase"/>
</dbReference>
<dbReference type="Pfam" id="PF18052">
    <property type="entry name" value="Rx_N"/>
    <property type="match status" value="1"/>
</dbReference>
<dbReference type="Gene3D" id="1.20.5.4130">
    <property type="match status" value="1"/>
</dbReference>
<comment type="caution">
    <text evidence="10">The sequence shown here is derived from an EMBL/GenBank/DDBJ whole genome shotgun (WGS) entry which is preliminary data.</text>
</comment>
<feature type="domain" description="Disease resistance protein winged helix" evidence="8">
    <location>
        <begin position="437"/>
        <end position="507"/>
    </location>
</feature>
<organism evidence="10 11">
    <name type="scientific">Quillaja saponaria</name>
    <name type="common">Soap bark tree</name>
    <dbReference type="NCBI Taxonomy" id="32244"/>
    <lineage>
        <taxon>Eukaryota</taxon>
        <taxon>Viridiplantae</taxon>
        <taxon>Streptophyta</taxon>
        <taxon>Embryophyta</taxon>
        <taxon>Tracheophyta</taxon>
        <taxon>Spermatophyta</taxon>
        <taxon>Magnoliopsida</taxon>
        <taxon>eudicotyledons</taxon>
        <taxon>Gunneridae</taxon>
        <taxon>Pentapetalae</taxon>
        <taxon>rosids</taxon>
        <taxon>fabids</taxon>
        <taxon>Fabales</taxon>
        <taxon>Quillajaceae</taxon>
        <taxon>Quillaja</taxon>
    </lineage>
</organism>
<dbReference type="PANTHER" id="PTHR36766">
    <property type="entry name" value="PLANT BROAD-SPECTRUM MILDEW RESISTANCE PROTEIN RPW8"/>
    <property type="match status" value="1"/>
</dbReference>
<dbReference type="InterPro" id="IPR001611">
    <property type="entry name" value="Leu-rich_rpt"/>
</dbReference>
<dbReference type="PRINTS" id="PR00364">
    <property type="entry name" value="DISEASERSIST"/>
</dbReference>
<dbReference type="Pfam" id="PF00931">
    <property type="entry name" value="NB-ARC"/>
    <property type="match status" value="1"/>
</dbReference>
<keyword evidence="4" id="KW-0611">Plant defense</keyword>
<dbReference type="GO" id="GO:0006952">
    <property type="term" value="P:defense response"/>
    <property type="evidence" value="ECO:0007669"/>
    <property type="project" value="UniProtKB-KW"/>
</dbReference>
<dbReference type="Gene3D" id="3.40.50.300">
    <property type="entry name" value="P-loop containing nucleotide triphosphate hydrolases"/>
    <property type="match status" value="1"/>
</dbReference>
<evidence type="ECO:0000259" key="9">
    <source>
        <dbReference type="Pfam" id="PF25019"/>
    </source>
</evidence>
<dbReference type="GO" id="GO:0005524">
    <property type="term" value="F:ATP binding"/>
    <property type="evidence" value="ECO:0007669"/>
    <property type="project" value="UniProtKB-KW"/>
</dbReference>
<evidence type="ECO:0000313" key="10">
    <source>
        <dbReference type="EMBL" id="KAJ7950979.1"/>
    </source>
</evidence>
<evidence type="ECO:0000313" key="11">
    <source>
        <dbReference type="Proteomes" id="UP001163823"/>
    </source>
</evidence>
<feature type="domain" description="R13L1/DRL21-like LRR repeat region" evidence="9">
    <location>
        <begin position="692"/>
        <end position="817"/>
    </location>
</feature>
<evidence type="ECO:0000256" key="4">
    <source>
        <dbReference type="ARBA" id="ARBA00022821"/>
    </source>
</evidence>
<evidence type="ECO:0000256" key="3">
    <source>
        <dbReference type="ARBA" id="ARBA00022741"/>
    </source>
</evidence>
<gene>
    <name evidence="10" type="ORF">O6P43_027088</name>
</gene>
<dbReference type="Pfam" id="PF25019">
    <property type="entry name" value="LRR_R13L1-DRL21"/>
    <property type="match status" value="1"/>
</dbReference>
<dbReference type="EMBL" id="JARAOO010000011">
    <property type="protein sequence ID" value="KAJ7950979.1"/>
    <property type="molecule type" value="Genomic_DNA"/>
</dbReference>
<dbReference type="InterPro" id="IPR032675">
    <property type="entry name" value="LRR_dom_sf"/>
</dbReference>
<dbReference type="FunFam" id="3.40.50.300:FF:001091">
    <property type="entry name" value="Probable disease resistance protein At1g61300"/>
    <property type="match status" value="1"/>
</dbReference>
<dbReference type="InterPro" id="IPR041118">
    <property type="entry name" value="Rx_N"/>
</dbReference>
<dbReference type="Pfam" id="PF13855">
    <property type="entry name" value="LRR_8"/>
    <property type="match status" value="1"/>
</dbReference>
<keyword evidence="11" id="KW-1185">Reference proteome</keyword>
<dbReference type="InterPro" id="IPR058922">
    <property type="entry name" value="WHD_DRP"/>
</dbReference>
<keyword evidence="5" id="KW-0067">ATP-binding</keyword>
<proteinExistence type="predicted"/>
<dbReference type="Gene3D" id="3.80.10.10">
    <property type="entry name" value="Ribonuclease Inhibitor"/>
    <property type="match status" value="1"/>
</dbReference>
<dbReference type="GO" id="GO:0051707">
    <property type="term" value="P:response to other organism"/>
    <property type="evidence" value="ECO:0007669"/>
    <property type="project" value="UniProtKB-ARBA"/>
</dbReference>
<dbReference type="SUPFAM" id="SSF52058">
    <property type="entry name" value="L domain-like"/>
    <property type="match status" value="1"/>
</dbReference>
<evidence type="ECO:0000259" key="6">
    <source>
        <dbReference type="Pfam" id="PF00931"/>
    </source>
</evidence>
<keyword evidence="1" id="KW-0433">Leucine-rich repeat</keyword>
<dbReference type="FunFam" id="1.10.10.10:FF:000322">
    <property type="entry name" value="Probable disease resistance protein At1g63360"/>
    <property type="match status" value="1"/>
</dbReference>
<keyword evidence="2" id="KW-0677">Repeat</keyword>
<feature type="domain" description="NB-ARC" evidence="6">
    <location>
        <begin position="195"/>
        <end position="350"/>
    </location>
</feature>
<evidence type="ECO:0000259" key="7">
    <source>
        <dbReference type="Pfam" id="PF18052"/>
    </source>
</evidence>
<evidence type="ECO:0000256" key="2">
    <source>
        <dbReference type="ARBA" id="ARBA00022737"/>
    </source>
</evidence>
<evidence type="ECO:0000256" key="1">
    <source>
        <dbReference type="ARBA" id="ARBA00022614"/>
    </source>
</evidence>
<dbReference type="InterPro" id="IPR002182">
    <property type="entry name" value="NB-ARC"/>
</dbReference>
<dbReference type="AlphaFoldDB" id="A0AAD7L3M8"/>
<evidence type="ECO:0000259" key="8">
    <source>
        <dbReference type="Pfam" id="PF23559"/>
    </source>
</evidence>
<dbReference type="Gene3D" id="1.10.8.430">
    <property type="entry name" value="Helical domain of apoptotic protease-activating factors"/>
    <property type="match status" value="1"/>
</dbReference>
<accession>A0AAD7L3M8</accession>
<sequence length="834" mass="95566">MATAFVSELLRQMTIIISQETEQQIKLVVGAKKQVHKLTSNLQAIQAVLEDAEKKQVKEAAVRDWLDKLKQASYDMDDVLDEWNSAILKIKIEEEAEQVGDSSLLKNKVWSFIPSPCFCFSRVVLRRVIACKIIELNERLDLITIEKDRYQFNLSRGSEEPDRLITSSFVDVSEVFGRDQDENSLVLKLLHEGSQDESGLHIISIVGMGGVGKTTLAQLAYNNNKVNAYFDSRIWVCVSDPFDEVRIAKAIIESLTGSVPNSVELETLLQQMKQSIKGRRFLLVLDDVWTEDYKKWEQLKKVLKYGIPGSRILVTTRKEEVARMLGTTKIVQLKELSAQNSWLLFSQVAFFGRGESESRMLEDIGRKIASKCKGLPLAAKTLGSLMRFKRTREQWQDVLDSDIWELQEVEKGLFVPLLLSYYDLTPAMRRCFSYCVVFPKDYQIDKGDLIKMWMAQGYLNSRGNTDLEITGEQYFDNLAMRSFFQEFEKDDKGAIKSCKMHDIVHDFSQYLTKNESLFMEIDKDQRAHSSYGNFRHLTASCAIPVSFCRRNKLHTLLCLSGGEMQENSSKELFSLLHYLRVLNLRSSFLKHVPTEVEKCIHLRYLDLSSNEDLQPLPESLCNLYNLQTLKVDGCRQLRKLPQGIGRLISLRHLYYQNSGILDLPKGIGQLHSLRTLQDFFVRDSNDCENCSIAHLNKLNHLRGELSINGLGNVSHVIEAEKAELKNKKNLQSLSLYFGDYFEYRDRRRTDVLLLNALEPNPELQLLKIAGYGGIRLFPNWMLSLTKLKTLSLSRCDLIEYLPPLGKLPFLESLDISHAGSVKKLGIEFLGFRRN</sequence>
<evidence type="ECO:0000256" key="5">
    <source>
        <dbReference type="ARBA" id="ARBA00022840"/>
    </source>
</evidence>